<keyword evidence="2" id="KW-1185">Reference proteome</keyword>
<proteinExistence type="predicted"/>
<dbReference type="AlphaFoldDB" id="A0A4S8J114"/>
<dbReference type="Proteomes" id="UP000317650">
    <property type="component" value="Chromosome 11"/>
</dbReference>
<organism evidence="1 2">
    <name type="scientific">Musa balbisiana</name>
    <name type="common">Banana</name>
    <dbReference type="NCBI Taxonomy" id="52838"/>
    <lineage>
        <taxon>Eukaryota</taxon>
        <taxon>Viridiplantae</taxon>
        <taxon>Streptophyta</taxon>
        <taxon>Embryophyta</taxon>
        <taxon>Tracheophyta</taxon>
        <taxon>Spermatophyta</taxon>
        <taxon>Magnoliopsida</taxon>
        <taxon>Liliopsida</taxon>
        <taxon>Zingiberales</taxon>
        <taxon>Musaceae</taxon>
        <taxon>Musa</taxon>
    </lineage>
</organism>
<evidence type="ECO:0000313" key="1">
    <source>
        <dbReference type="EMBL" id="THU54961.1"/>
    </source>
</evidence>
<comment type="caution">
    <text evidence="1">The sequence shown here is derived from an EMBL/GenBank/DDBJ whole genome shotgun (WGS) entry which is preliminary data.</text>
</comment>
<accession>A0A4S8J114</accession>
<dbReference type="EMBL" id="PYDT01000007">
    <property type="protein sequence ID" value="THU54961.1"/>
    <property type="molecule type" value="Genomic_DNA"/>
</dbReference>
<gene>
    <name evidence="1" type="ORF">C4D60_Mb11t01570</name>
</gene>
<name>A0A4S8J114_MUSBA</name>
<evidence type="ECO:0000313" key="2">
    <source>
        <dbReference type="Proteomes" id="UP000317650"/>
    </source>
</evidence>
<protein>
    <submittedName>
        <fullName evidence="1">Uncharacterized protein</fullName>
    </submittedName>
</protein>
<reference evidence="1 2" key="1">
    <citation type="journal article" date="2019" name="Nat. Plants">
        <title>Genome sequencing of Musa balbisiana reveals subgenome evolution and function divergence in polyploid bananas.</title>
        <authorList>
            <person name="Yao X."/>
        </authorList>
    </citation>
    <scope>NUCLEOTIDE SEQUENCE [LARGE SCALE GENOMIC DNA]</scope>
    <source>
        <strain evidence="2">cv. DH-PKW</strain>
        <tissue evidence="1">Leaves</tissue>
    </source>
</reference>
<sequence>MNVSTRWNSSSRPTTRTSRLLHPTSSLITTGATFSFGISGPFSPFPGTVVSDPCSSRRCRLSALFAGRLLPPSMIAFHVSSIVLCSSGGSIITFSTSGGKGSVSYGLAQEKVVEVGGEEGTSYQVSEVGEGRTSSQVSGESSESRVGRVRSRTLLGRCSSPFLVLESFQMTKMANWERIQRLRRERKDTCLTCINCCVWSNLASPLGLYLAFSYNTSSDEKDTKVELGLLPIYA</sequence>